<dbReference type="GO" id="GO:0061621">
    <property type="term" value="P:canonical glycolysis"/>
    <property type="evidence" value="ECO:0007669"/>
    <property type="project" value="TreeGrafter"/>
</dbReference>
<feature type="binding site" evidence="15">
    <location>
        <begin position="72"/>
        <end position="73"/>
    </location>
    <ligand>
        <name>ATP</name>
        <dbReference type="ChEBI" id="CHEBI:30616"/>
    </ligand>
</feature>
<comment type="similarity">
    <text evidence="15">Belongs to the phosphofructokinase type A (PFKA) family. ATP-dependent PFK group I subfamily. Prokaryotic clade 'B1' sub-subfamily.</text>
</comment>
<dbReference type="Gene3D" id="3.40.50.460">
    <property type="entry name" value="Phosphofructokinase domain"/>
    <property type="match status" value="1"/>
</dbReference>
<dbReference type="InterPro" id="IPR012828">
    <property type="entry name" value="PFKA_ATP_prok"/>
</dbReference>
<accession>A0A660KXB2</accession>
<dbReference type="UniPathway" id="UPA00109">
    <property type="reaction ID" value="UER00182"/>
</dbReference>
<dbReference type="InterPro" id="IPR015912">
    <property type="entry name" value="Phosphofructokinase_CS"/>
</dbReference>
<dbReference type="NCBIfam" id="NF002872">
    <property type="entry name" value="PRK03202.1"/>
    <property type="match status" value="1"/>
</dbReference>
<evidence type="ECO:0000256" key="12">
    <source>
        <dbReference type="ARBA" id="ARBA00022842"/>
    </source>
</evidence>
<keyword evidence="10 15" id="KW-0418">Kinase</keyword>
<keyword evidence="6 15" id="KW-0021">Allosteric enzyme</keyword>
<dbReference type="GO" id="GO:0005945">
    <property type="term" value="C:6-phosphofructokinase complex"/>
    <property type="evidence" value="ECO:0007669"/>
    <property type="project" value="TreeGrafter"/>
</dbReference>
<dbReference type="PANTHER" id="PTHR13697:SF4">
    <property type="entry name" value="ATP-DEPENDENT 6-PHOSPHOFRUCTOKINASE"/>
    <property type="match status" value="1"/>
</dbReference>
<comment type="activity regulation">
    <text evidence="15">Allosterically activated by ADP and other diphosphonucleosides, and allosterically inhibited by phosphoenolpyruvate.</text>
</comment>
<evidence type="ECO:0000256" key="9">
    <source>
        <dbReference type="ARBA" id="ARBA00022741"/>
    </source>
</evidence>
<evidence type="ECO:0000256" key="14">
    <source>
        <dbReference type="ARBA" id="ARBA00048070"/>
    </source>
</evidence>
<dbReference type="InterPro" id="IPR022953">
    <property type="entry name" value="ATP_PFK"/>
</dbReference>
<feature type="binding site" description="in other chain" evidence="15">
    <location>
        <position position="211"/>
    </location>
    <ligand>
        <name>ADP</name>
        <dbReference type="ChEBI" id="CHEBI:456216"/>
        <note>allosteric activator; ligand shared between dimeric partners</note>
    </ligand>
</feature>
<comment type="subcellular location">
    <subcellularLocation>
        <location evidence="3 15">Cytoplasm</location>
    </subcellularLocation>
</comment>
<dbReference type="GO" id="GO:0070095">
    <property type="term" value="F:fructose-6-phosphate binding"/>
    <property type="evidence" value="ECO:0007669"/>
    <property type="project" value="TreeGrafter"/>
</dbReference>
<dbReference type="GO" id="GO:0042802">
    <property type="term" value="F:identical protein binding"/>
    <property type="evidence" value="ECO:0007669"/>
    <property type="project" value="TreeGrafter"/>
</dbReference>
<reference evidence="17 18" key="1">
    <citation type="submission" date="2018-10" db="EMBL/GenBank/DDBJ databases">
        <title>Genomic Encyclopedia of Type Strains, Phase IV (KMG-IV): sequencing the most valuable type-strain genomes for metagenomic binning, comparative biology and taxonomic classification.</title>
        <authorList>
            <person name="Goeker M."/>
        </authorList>
    </citation>
    <scope>NUCLEOTIDE SEQUENCE [LARGE SCALE GENOMIC DNA]</scope>
    <source>
        <strain evidence="17 18">DSM 22653</strain>
    </source>
</reference>
<dbReference type="InterPro" id="IPR012003">
    <property type="entry name" value="ATP_PFK_prok-type"/>
</dbReference>
<dbReference type="GO" id="GO:0016208">
    <property type="term" value="F:AMP binding"/>
    <property type="evidence" value="ECO:0007669"/>
    <property type="project" value="TreeGrafter"/>
</dbReference>
<protein>
    <recommendedName>
        <fullName evidence="15">ATP-dependent 6-phosphofructokinase</fullName>
        <shortName evidence="15">ATP-PFK</shortName>
        <shortName evidence="15">Phosphofructokinase</shortName>
        <ecNumber evidence="15">2.7.1.11</ecNumber>
    </recommendedName>
    <alternativeName>
        <fullName evidence="15">Phosphohexokinase</fullName>
    </alternativeName>
</protein>
<feature type="binding site" description="in other chain" evidence="15">
    <location>
        <begin position="169"/>
        <end position="171"/>
    </location>
    <ligand>
        <name>substrate</name>
        <note>ligand shared between dimeric partners</note>
    </ligand>
</feature>
<keyword evidence="18" id="KW-1185">Reference proteome</keyword>
<sequence>MKRIAVLTSGGDAPGMNAAVRAVTRTAHFHGVEVYGISYGYAGLLERRLLPLALGSVGDILQRGGTILQTARSDAFRTPEGQRRAAEVLREFEIDGLVVVGGDGSLRGAHDLARLGVRVIGIPATIDNDIPLTDVAIGFDTAINTVIEAVDKIRDTASSHERIFVVEVMGRRAGDIALWAGLAAGAEAILIPEEPFDLDEIVAHLLRTESRGKRHSILLVAEGVMSGADLAHEIARRTGFETRHTVLGHVQRGGSPTAYDRVLASRLGARAVHALLEGEGGVMVAVRRGECVLVPLDEVVRGTHVPDLSLARLARMLSI</sequence>
<comment type="catalytic activity">
    <reaction evidence="14 15">
        <text>beta-D-fructose 6-phosphate + ATP = beta-D-fructose 1,6-bisphosphate + ADP + H(+)</text>
        <dbReference type="Rhea" id="RHEA:16109"/>
        <dbReference type="ChEBI" id="CHEBI:15378"/>
        <dbReference type="ChEBI" id="CHEBI:30616"/>
        <dbReference type="ChEBI" id="CHEBI:32966"/>
        <dbReference type="ChEBI" id="CHEBI:57634"/>
        <dbReference type="ChEBI" id="CHEBI:456216"/>
        <dbReference type="EC" id="2.7.1.11"/>
    </reaction>
</comment>
<comment type="subunit">
    <text evidence="15">Homotetramer.</text>
</comment>
<evidence type="ECO:0000313" key="17">
    <source>
        <dbReference type="EMBL" id="RKQ84656.1"/>
    </source>
</evidence>
<dbReference type="PROSITE" id="PS00433">
    <property type="entry name" value="PHOSPHOFRUCTOKINASE"/>
    <property type="match status" value="1"/>
</dbReference>
<evidence type="ECO:0000256" key="13">
    <source>
        <dbReference type="ARBA" id="ARBA00023152"/>
    </source>
</evidence>
<keyword evidence="8 15" id="KW-0479">Metal-binding</keyword>
<feature type="binding site" evidence="15">
    <location>
        <position position="103"/>
    </location>
    <ligand>
        <name>Mg(2+)</name>
        <dbReference type="ChEBI" id="CHEBI:18420"/>
        <note>catalytic</note>
    </ligand>
</feature>
<evidence type="ECO:0000256" key="10">
    <source>
        <dbReference type="ARBA" id="ARBA00022777"/>
    </source>
</evidence>
<keyword evidence="13 15" id="KW-0324">Glycolysis</keyword>
<dbReference type="EMBL" id="RBIJ01000003">
    <property type="protein sequence ID" value="RKQ84656.1"/>
    <property type="molecule type" value="Genomic_DNA"/>
</dbReference>
<feature type="binding site" description="in other chain" evidence="15">
    <location>
        <position position="154"/>
    </location>
    <ligand>
        <name>ADP</name>
        <dbReference type="ChEBI" id="CHEBI:456216"/>
        <note>allosteric activator; ligand shared between dimeric partners</note>
    </ligand>
</feature>
<dbReference type="Proteomes" id="UP000267019">
    <property type="component" value="Unassembled WGS sequence"/>
</dbReference>
<dbReference type="OrthoDB" id="9802503at2"/>
<dbReference type="GO" id="GO:0048029">
    <property type="term" value="F:monosaccharide binding"/>
    <property type="evidence" value="ECO:0007669"/>
    <property type="project" value="TreeGrafter"/>
</dbReference>
<evidence type="ECO:0000313" key="18">
    <source>
        <dbReference type="Proteomes" id="UP000267019"/>
    </source>
</evidence>
<dbReference type="NCBIfam" id="TIGR02482">
    <property type="entry name" value="PFKA_ATP"/>
    <property type="match status" value="1"/>
</dbReference>
<evidence type="ECO:0000256" key="3">
    <source>
        <dbReference type="ARBA" id="ARBA00004496"/>
    </source>
</evidence>
<dbReference type="InterPro" id="IPR000023">
    <property type="entry name" value="Phosphofructokinase_dom"/>
</dbReference>
<feature type="active site" description="Proton acceptor" evidence="15">
    <location>
        <position position="127"/>
    </location>
</feature>
<dbReference type="GO" id="GO:0030388">
    <property type="term" value="P:fructose 1,6-bisphosphate metabolic process"/>
    <property type="evidence" value="ECO:0007669"/>
    <property type="project" value="TreeGrafter"/>
</dbReference>
<feature type="binding site" evidence="15">
    <location>
        <position position="162"/>
    </location>
    <ligand>
        <name>substrate</name>
        <note>ligand shared between dimeric partners</note>
    </ligand>
</feature>
<dbReference type="Pfam" id="PF00365">
    <property type="entry name" value="PFK"/>
    <property type="match status" value="1"/>
</dbReference>
<dbReference type="EC" id="2.7.1.11" evidence="15"/>
<dbReference type="GO" id="GO:0006002">
    <property type="term" value="P:fructose 6-phosphate metabolic process"/>
    <property type="evidence" value="ECO:0007669"/>
    <property type="project" value="UniProtKB-UniRule"/>
</dbReference>
<feature type="binding site" description="in other chain" evidence="15">
    <location>
        <begin position="249"/>
        <end position="252"/>
    </location>
    <ligand>
        <name>substrate</name>
        <note>ligand shared between dimeric partners</note>
    </ligand>
</feature>
<evidence type="ECO:0000256" key="8">
    <source>
        <dbReference type="ARBA" id="ARBA00022723"/>
    </source>
</evidence>
<name>A0A660KXB2_9BACL</name>
<evidence type="ECO:0000259" key="16">
    <source>
        <dbReference type="Pfam" id="PF00365"/>
    </source>
</evidence>
<organism evidence="17 18">
    <name type="scientific">Brockia lithotrophica</name>
    <dbReference type="NCBI Taxonomy" id="933949"/>
    <lineage>
        <taxon>Bacteria</taxon>
        <taxon>Bacillati</taxon>
        <taxon>Bacillota</taxon>
        <taxon>Bacilli</taxon>
        <taxon>Bacillales</taxon>
        <taxon>Bacillales Family X. Incertae Sedis</taxon>
        <taxon>Brockia</taxon>
    </lineage>
</organism>
<dbReference type="PANTHER" id="PTHR13697">
    <property type="entry name" value="PHOSPHOFRUCTOKINASE"/>
    <property type="match status" value="1"/>
</dbReference>
<evidence type="ECO:0000256" key="15">
    <source>
        <dbReference type="HAMAP-Rule" id="MF_00339"/>
    </source>
</evidence>
<dbReference type="Gene3D" id="3.40.50.450">
    <property type="match status" value="1"/>
</dbReference>
<feature type="domain" description="Phosphofructokinase" evidence="16">
    <location>
        <begin position="3"/>
        <end position="275"/>
    </location>
</feature>
<keyword evidence="9 15" id="KW-0547">Nucleotide-binding</keyword>
<dbReference type="PIRSF" id="PIRSF000532">
    <property type="entry name" value="ATP_PFK_prok"/>
    <property type="match status" value="1"/>
</dbReference>
<feature type="binding site" evidence="15">
    <location>
        <begin position="102"/>
        <end position="105"/>
    </location>
    <ligand>
        <name>ATP</name>
        <dbReference type="ChEBI" id="CHEBI:30616"/>
    </ligand>
</feature>
<dbReference type="RefSeq" id="WP_121444405.1">
    <property type="nucleotide sequence ID" value="NZ_RBIJ01000003.1"/>
</dbReference>
<comment type="function">
    <text evidence="2 15">Catalyzes the phosphorylation of D-fructose 6-phosphate to fructose 1,6-bisphosphate by ATP, the first committing step of glycolysis.</text>
</comment>
<dbReference type="SUPFAM" id="SSF53784">
    <property type="entry name" value="Phosphofructokinase"/>
    <property type="match status" value="1"/>
</dbReference>
<dbReference type="HAMAP" id="MF_00339">
    <property type="entry name" value="Phosphofructokinase_I_B1"/>
    <property type="match status" value="1"/>
</dbReference>
<feature type="binding site" description="in other chain" evidence="15">
    <location>
        <begin position="213"/>
        <end position="215"/>
    </location>
    <ligand>
        <name>ADP</name>
        <dbReference type="ChEBI" id="CHEBI:456216"/>
        <note>allosteric activator; ligand shared between dimeric partners</note>
    </ligand>
</feature>
<evidence type="ECO:0000256" key="7">
    <source>
        <dbReference type="ARBA" id="ARBA00022679"/>
    </source>
</evidence>
<evidence type="ECO:0000256" key="11">
    <source>
        <dbReference type="ARBA" id="ARBA00022840"/>
    </source>
</evidence>
<dbReference type="PRINTS" id="PR00476">
    <property type="entry name" value="PHFRCTKINASE"/>
</dbReference>
<dbReference type="GO" id="GO:0005524">
    <property type="term" value="F:ATP binding"/>
    <property type="evidence" value="ECO:0007669"/>
    <property type="project" value="UniProtKB-UniRule"/>
</dbReference>
<feature type="binding site" evidence="15">
    <location>
        <begin position="21"/>
        <end position="25"/>
    </location>
    <ligand>
        <name>ADP</name>
        <dbReference type="ChEBI" id="CHEBI:456216"/>
        <note>allosteric activator; ligand shared between dimeric partners</note>
    </ligand>
</feature>
<comment type="caution">
    <text evidence="15">Lacks conserved residue(s) required for the propagation of feature annotation.</text>
</comment>
<dbReference type="GO" id="GO:0046872">
    <property type="term" value="F:metal ion binding"/>
    <property type="evidence" value="ECO:0007669"/>
    <property type="project" value="UniProtKB-KW"/>
</dbReference>
<dbReference type="InterPro" id="IPR035966">
    <property type="entry name" value="PKF_sf"/>
</dbReference>
<evidence type="ECO:0000256" key="6">
    <source>
        <dbReference type="ARBA" id="ARBA00022533"/>
    </source>
</evidence>
<dbReference type="AlphaFoldDB" id="A0A660KXB2"/>
<evidence type="ECO:0000256" key="1">
    <source>
        <dbReference type="ARBA" id="ARBA00001946"/>
    </source>
</evidence>
<dbReference type="FunFam" id="3.40.50.450:FF:000001">
    <property type="entry name" value="ATP-dependent 6-phosphofructokinase"/>
    <property type="match status" value="1"/>
</dbReference>
<keyword evidence="11 15" id="KW-0067">ATP-binding</keyword>
<proteinExistence type="inferred from homology"/>
<comment type="cofactor">
    <cofactor evidence="1 15">
        <name>Mg(2+)</name>
        <dbReference type="ChEBI" id="CHEBI:18420"/>
    </cofactor>
</comment>
<feature type="binding site" description="in other chain" evidence="15">
    <location>
        <position position="222"/>
    </location>
    <ligand>
        <name>substrate</name>
        <note>ligand shared between dimeric partners</note>
    </ligand>
</feature>
<keyword evidence="12 15" id="KW-0460">Magnesium</keyword>
<evidence type="ECO:0000256" key="5">
    <source>
        <dbReference type="ARBA" id="ARBA00022490"/>
    </source>
</evidence>
<evidence type="ECO:0000256" key="4">
    <source>
        <dbReference type="ARBA" id="ARBA00004679"/>
    </source>
</evidence>
<feature type="binding site" description="in other chain" evidence="15">
    <location>
        <begin position="185"/>
        <end position="187"/>
    </location>
    <ligand>
        <name>ADP</name>
        <dbReference type="ChEBI" id="CHEBI:456216"/>
        <note>allosteric activator; ligand shared between dimeric partners</note>
    </ligand>
</feature>
<keyword evidence="5 15" id="KW-0963">Cytoplasm</keyword>
<dbReference type="GO" id="GO:0003872">
    <property type="term" value="F:6-phosphofructokinase activity"/>
    <property type="evidence" value="ECO:0007669"/>
    <property type="project" value="UniProtKB-UniRule"/>
</dbReference>
<feature type="binding site" description="in other chain" evidence="15">
    <location>
        <begin position="125"/>
        <end position="127"/>
    </location>
    <ligand>
        <name>substrate</name>
        <note>ligand shared between dimeric partners</note>
    </ligand>
</feature>
<comment type="caution">
    <text evidence="17">The sequence shown here is derived from an EMBL/GenBank/DDBJ whole genome shotgun (WGS) entry which is preliminary data.</text>
</comment>
<feature type="binding site" evidence="15">
    <location>
        <position position="11"/>
    </location>
    <ligand>
        <name>ATP</name>
        <dbReference type="ChEBI" id="CHEBI:30616"/>
    </ligand>
</feature>
<keyword evidence="7 15" id="KW-0808">Transferase</keyword>
<evidence type="ECO:0000256" key="2">
    <source>
        <dbReference type="ARBA" id="ARBA00002659"/>
    </source>
</evidence>
<dbReference type="FunFam" id="3.40.50.460:FF:000002">
    <property type="entry name" value="ATP-dependent 6-phosphofructokinase"/>
    <property type="match status" value="1"/>
</dbReference>
<feature type="binding site" evidence="15">
    <location>
        <position position="243"/>
    </location>
    <ligand>
        <name>substrate</name>
        <note>ligand shared between dimeric partners</note>
    </ligand>
</feature>
<gene>
    <name evidence="15" type="primary">pfkA</name>
    <name evidence="17" type="ORF">C7438_1145</name>
</gene>
<comment type="pathway">
    <text evidence="4 15">Carbohydrate degradation; glycolysis; D-glyceraldehyde 3-phosphate and glycerone phosphate from D-glucose: step 3/4.</text>
</comment>